<evidence type="ECO:0000313" key="2">
    <source>
        <dbReference type="Proteomes" id="UP000050525"/>
    </source>
</evidence>
<dbReference type="EMBL" id="AKHW03005461">
    <property type="protein sequence ID" value="KYO26669.1"/>
    <property type="molecule type" value="Genomic_DNA"/>
</dbReference>
<keyword evidence="2" id="KW-1185">Reference proteome</keyword>
<accession>A0A151MQH4</accession>
<evidence type="ECO:0000313" key="1">
    <source>
        <dbReference type="EMBL" id="KYO26669.1"/>
    </source>
</evidence>
<name>A0A151MQH4_ALLMI</name>
<comment type="caution">
    <text evidence="1">The sequence shown here is derived from an EMBL/GenBank/DDBJ whole genome shotgun (WGS) entry which is preliminary data.</text>
</comment>
<reference evidence="1 2" key="1">
    <citation type="journal article" date="2012" name="Genome Biol.">
        <title>Sequencing three crocodilian genomes to illuminate the evolution of archosaurs and amniotes.</title>
        <authorList>
            <person name="St John J.A."/>
            <person name="Braun E.L."/>
            <person name="Isberg S.R."/>
            <person name="Miles L.G."/>
            <person name="Chong A.Y."/>
            <person name="Gongora J."/>
            <person name="Dalzell P."/>
            <person name="Moran C."/>
            <person name="Bed'hom B."/>
            <person name="Abzhanov A."/>
            <person name="Burgess S.C."/>
            <person name="Cooksey A.M."/>
            <person name="Castoe T.A."/>
            <person name="Crawford N.G."/>
            <person name="Densmore L.D."/>
            <person name="Drew J.C."/>
            <person name="Edwards S.V."/>
            <person name="Faircloth B.C."/>
            <person name="Fujita M.K."/>
            <person name="Greenwold M.J."/>
            <person name="Hoffmann F.G."/>
            <person name="Howard J.M."/>
            <person name="Iguchi T."/>
            <person name="Janes D.E."/>
            <person name="Khan S.Y."/>
            <person name="Kohno S."/>
            <person name="de Koning A.J."/>
            <person name="Lance S.L."/>
            <person name="McCarthy F.M."/>
            <person name="McCormack J.E."/>
            <person name="Merchant M.E."/>
            <person name="Peterson D.G."/>
            <person name="Pollock D.D."/>
            <person name="Pourmand N."/>
            <person name="Raney B.J."/>
            <person name="Roessler K.A."/>
            <person name="Sanford J.R."/>
            <person name="Sawyer R.H."/>
            <person name="Schmidt C.J."/>
            <person name="Triplett E.W."/>
            <person name="Tuberville T.D."/>
            <person name="Venegas-Anaya M."/>
            <person name="Howard J.T."/>
            <person name="Jarvis E.D."/>
            <person name="Guillette L.J.Jr."/>
            <person name="Glenn T.C."/>
            <person name="Green R.E."/>
            <person name="Ray D.A."/>
        </authorList>
    </citation>
    <scope>NUCLEOTIDE SEQUENCE [LARGE SCALE GENOMIC DNA]</scope>
    <source>
        <strain evidence="1">KSC_2009_1</strain>
    </source>
</reference>
<protein>
    <submittedName>
        <fullName evidence="1">Uncharacterized protein</fullName>
    </submittedName>
</protein>
<sequence>MQAPSFQYLVSEHLRFFCSHGAALGSWPEKGQQRCVSPERIHNGKNNPQLLLTDYTSNRSMPAATAAVIDATFEGPRMQIKK</sequence>
<dbReference type="Proteomes" id="UP000050525">
    <property type="component" value="Unassembled WGS sequence"/>
</dbReference>
<proteinExistence type="predicted"/>
<dbReference type="AlphaFoldDB" id="A0A151MQH4"/>
<organism evidence="1 2">
    <name type="scientific">Alligator mississippiensis</name>
    <name type="common">American alligator</name>
    <dbReference type="NCBI Taxonomy" id="8496"/>
    <lineage>
        <taxon>Eukaryota</taxon>
        <taxon>Metazoa</taxon>
        <taxon>Chordata</taxon>
        <taxon>Craniata</taxon>
        <taxon>Vertebrata</taxon>
        <taxon>Euteleostomi</taxon>
        <taxon>Archelosauria</taxon>
        <taxon>Archosauria</taxon>
        <taxon>Crocodylia</taxon>
        <taxon>Alligatoridae</taxon>
        <taxon>Alligatorinae</taxon>
        <taxon>Alligator</taxon>
    </lineage>
</organism>
<gene>
    <name evidence="1" type="ORF">Y1Q_0019148</name>
</gene>